<name>A0ACC0D5N5_9PEZI</name>
<protein>
    <submittedName>
        <fullName evidence="1">Kinase-like domain-containing protein</fullName>
    </submittedName>
</protein>
<reference evidence="1 2" key="1">
    <citation type="journal article" date="2022" name="New Phytol.">
        <title>Ecological generalism drives hyperdiversity of secondary metabolite gene clusters in xylarialean endophytes.</title>
        <authorList>
            <person name="Franco M.E.E."/>
            <person name="Wisecaver J.H."/>
            <person name="Arnold A.E."/>
            <person name="Ju Y.M."/>
            <person name="Slot J.C."/>
            <person name="Ahrendt S."/>
            <person name="Moore L.P."/>
            <person name="Eastman K.E."/>
            <person name="Scott K."/>
            <person name="Konkel Z."/>
            <person name="Mondo S.J."/>
            <person name="Kuo A."/>
            <person name="Hayes R.D."/>
            <person name="Haridas S."/>
            <person name="Andreopoulos B."/>
            <person name="Riley R."/>
            <person name="LaButti K."/>
            <person name="Pangilinan J."/>
            <person name="Lipzen A."/>
            <person name="Amirebrahimi M."/>
            <person name="Yan J."/>
            <person name="Adam C."/>
            <person name="Keymanesh K."/>
            <person name="Ng V."/>
            <person name="Louie K."/>
            <person name="Northen T."/>
            <person name="Drula E."/>
            <person name="Henrissat B."/>
            <person name="Hsieh H.M."/>
            <person name="Youens-Clark K."/>
            <person name="Lutzoni F."/>
            <person name="Miadlikowska J."/>
            <person name="Eastwood D.C."/>
            <person name="Hamelin R.C."/>
            <person name="Grigoriev I.V."/>
            <person name="U'Ren J.M."/>
        </authorList>
    </citation>
    <scope>NUCLEOTIDE SEQUENCE [LARGE SCALE GENOMIC DNA]</scope>
    <source>
        <strain evidence="1 2">ER1909</strain>
    </source>
</reference>
<dbReference type="Proteomes" id="UP001497680">
    <property type="component" value="Unassembled WGS sequence"/>
</dbReference>
<evidence type="ECO:0000313" key="1">
    <source>
        <dbReference type="EMBL" id="KAI6088054.1"/>
    </source>
</evidence>
<gene>
    <name evidence="1" type="ORF">F4821DRAFT_277350</name>
</gene>
<dbReference type="EMBL" id="MU394303">
    <property type="protein sequence ID" value="KAI6088054.1"/>
    <property type="molecule type" value="Genomic_DNA"/>
</dbReference>
<evidence type="ECO:0000313" key="2">
    <source>
        <dbReference type="Proteomes" id="UP001497680"/>
    </source>
</evidence>
<proteinExistence type="predicted"/>
<sequence>MSFAACLTLSTPLLSLLLERLERYVPGGYHPVHIGDQFHNRYRVLHKLGHGSYSTTWLARDQKTEKLVAVKVGTADSNPREADILSELSPTNEPTTSAFGQFDISFPPILDRFKIQGTNGLHPCYVTLPARASLSDAREASLKRLFQLNVARALAAQLALSVAFLHSKGLVHGDLHLGNVLLRAPTAFQDLPDQELYDEYGQPQAEPVTRVDGKRLPPGVPSYGLSGIWLGECSEKITLQEAKIWVSDLGEAFRPSIENRYESITPVSGRPPEFLFKSGNQVSFSSDIWTLACSIWNILSQRPLFDDCFFPDEDDIMCQQIDFLGLSGLPNSWWDKWERRSKYFTETGEPSHGREVLSWEYIFEEDIQKARGNEGYPQVSPAEKEAIFAMIRPMLTFKPEDRCTAAQVLQSKWMTEWALPEYQKIK</sequence>
<comment type="caution">
    <text evidence="1">The sequence shown here is derived from an EMBL/GenBank/DDBJ whole genome shotgun (WGS) entry which is preliminary data.</text>
</comment>
<keyword evidence="2" id="KW-1185">Reference proteome</keyword>
<accession>A0ACC0D5N5</accession>
<organism evidence="1 2">
    <name type="scientific">Hypoxylon rubiginosum</name>
    <dbReference type="NCBI Taxonomy" id="110542"/>
    <lineage>
        <taxon>Eukaryota</taxon>
        <taxon>Fungi</taxon>
        <taxon>Dikarya</taxon>
        <taxon>Ascomycota</taxon>
        <taxon>Pezizomycotina</taxon>
        <taxon>Sordariomycetes</taxon>
        <taxon>Xylariomycetidae</taxon>
        <taxon>Xylariales</taxon>
        <taxon>Hypoxylaceae</taxon>
        <taxon>Hypoxylon</taxon>
    </lineage>
</organism>